<organism evidence="1 2">
    <name type="scientific">Apiospora marii</name>
    <dbReference type="NCBI Taxonomy" id="335849"/>
    <lineage>
        <taxon>Eukaryota</taxon>
        <taxon>Fungi</taxon>
        <taxon>Dikarya</taxon>
        <taxon>Ascomycota</taxon>
        <taxon>Pezizomycotina</taxon>
        <taxon>Sordariomycetes</taxon>
        <taxon>Xylariomycetidae</taxon>
        <taxon>Amphisphaeriales</taxon>
        <taxon>Apiosporaceae</taxon>
        <taxon>Apiospora</taxon>
    </lineage>
</organism>
<dbReference type="Proteomes" id="UP001396898">
    <property type="component" value="Unassembled WGS sequence"/>
</dbReference>
<gene>
    <name evidence="1" type="ORF">PG991_010929</name>
</gene>
<evidence type="ECO:0000313" key="1">
    <source>
        <dbReference type="EMBL" id="KAK8008378.1"/>
    </source>
</evidence>
<sequence length="123" mass="14870">MYRLRKTVNRQQLSGETLLEMRTKHEELLDAMAARLNWDDDMKAAILADLQHYNPRRELSKSRAYRNIKDYRYQDAANYYDVAILYIEAFVHLAKPIKDHLDKHKQNWFIYEHRFLPIIQSDS</sequence>
<evidence type="ECO:0000313" key="2">
    <source>
        <dbReference type="Proteomes" id="UP001396898"/>
    </source>
</evidence>
<accession>A0ABR1RCP0</accession>
<dbReference type="EMBL" id="JAQQWI010000016">
    <property type="protein sequence ID" value="KAK8008378.1"/>
    <property type="molecule type" value="Genomic_DNA"/>
</dbReference>
<comment type="caution">
    <text evidence="1">The sequence shown here is derived from an EMBL/GenBank/DDBJ whole genome shotgun (WGS) entry which is preliminary data.</text>
</comment>
<protein>
    <submittedName>
        <fullName evidence="1">Uncharacterized protein</fullName>
    </submittedName>
</protein>
<name>A0ABR1RCP0_9PEZI</name>
<keyword evidence="2" id="KW-1185">Reference proteome</keyword>
<proteinExistence type="predicted"/>
<reference evidence="1 2" key="1">
    <citation type="submission" date="2023-01" db="EMBL/GenBank/DDBJ databases">
        <title>Analysis of 21 Apiospora genomes using comparative genomics revels a genus with tremendous synthesis potential of carbohydrate active enzymes and secondary metabolites.</title>
        <authorList>
            <person name="Sorensen T."/>
        </authorList>
    </citation>
    <scope>NUCLEOTIDE SEQUENCE [LARGE SCALE GENOMIC DNA]</scope>
    <source>
        <strain evidence="1 2">CBS 20057</strain>
    </source>
</reference>